<feature type="domain" description="YqcC-like" evidence="2">
    <location>
        <begin position="2"/>
        <end position="93"/>
    </location>
</feature>
<dbReference type="Pfam" id="PF04287">
    <property type="entry name" value="DUF446"/>
    <property type="match status" value="1"/>
</dbReference>
<dbReference type="PANTHER" id="PTHR39586:SF1">
    <property type="entry name" value="CYTOPLASMIC PROTEIN"/>
    <property type="match status" value="1"/>
</dbReference>
<comment type="caution">
    <text evidence="3">The sequence shown here is derived from an EMBL/GenBank/DDBJ whole genome shotgun (WGS) entry which is preliminary data.</text>
</comment>
<keyword evidence="4" id="KW-1185">Reference proteome</keyword>
<dbReference type="Gene3D" id="1.20.1440.40">
    <property type="entry name" value="YqcC-like"/>
    <property type="match status" value="1"/>
</dbReference>
<evidence type="ECO:0000313" key="3">
    <source>
        <dbReference type="EMBL" id="PAU80794.1"/>
    </source>
</evidence>
<accession>A0A2A2F7U6</accession>
<dbReference type="SUPFAM" id="SSF158452">
    <property type="entry name" value="YqcC-like"/>
    <property type="match status" value="1"/>
</dbReference>
<dbReference type="AlphaFoldDB" id="A0A2A2F7U6"/>
<dbReference type="Proteomes" id="UP000218896">
    <property type="component" value="Unassembled WGS sequence"/>
</dbReference>
<dbReference type="InterPro" id="IPR036814">
    <property type="entry name" value="YqcC-like_sf"/>
</dbReference>
<dbReference type="GO" id="GO:0044010">
    <property type="term" value="P:single-species biofilm formation"/>
    <property type="evidence" value="ECO:0007669"/>
    <property type="project" value="TreeGrafter"/>
</dbReference>
<dbReference type="InterPro" id="IPR023376">
    <property type="entry name" value="YqcC-like_dom"/>
</dbReference>
<protein>
    <submittedName>
        <fullName evidence="3">Pseudouridine synthase</fullName>
    </submittedName>
</protein>
<evidence type="ECO:0000256" key="1">
    <source>
        <dbReference type="SAM" id="MobiDB-lite"/>
    </source>
</evidence>
<gene>
    <name evidence="3" type="ORF">CK501_09670</name>
</gene>
<evidence type="ECO:0000313" key="4">
    <source>
        <dbReference type="Proteomes" id="UP000218896"/>
    </source>
</evidence>
<name>A0A2A2F7U6_9GAMM</name>
<proteinExistence type="predicted"/>
<organism evidence="3 4">
    <name type="scientific">Halovibrio salipaludis</name>
    <dbReference type="NCBI Taxonomy" id="2032626"/>
    <lineage>
        <taxon>Bacteria</taxon>
        <taxon>Pseudomonadati</taxon>
        <taxon>Pseudomonadota</taxon>
        <taxon>Gammaproteobacteria</taxon>
        <taxon>Oceanospirillales</taxon>
        <taxon>Halomonadaceae</taxon>
        <taxon>Halovibrio</taxon>
    </lineage>
</organism>
<dbReference type="EMBL" id="NSKD01000003">
    <property type="protein sequence ID" value="PAU80794.1"/>
    <property type="molecule type" value="Genomic_DNA"/>
</dbReference>
<reference evidence="3 4" key="1">
    <citation type="submission" date="2017-08" db="EMBL/GenBank/DDBJ databases">
        <title>Halovibrio sewagensis sp. nov., isolated from wastewater of high salinity.</title>
        <authorList>
            <person name="Dong X."/>
            <person name="Zhang G."/>
        </authorList>
    </citation>
    <scope>NUCLEOTIDE SEQUENCE [LARGE SCALE GENOMIC DNA]</scope>
    <source>
        <strain evidence="3 4">YL5-2</strain>
    </source>
</reference>
<dbReference type="InterPro" id="IPR007384">
    <property type="entry name" value="UCP006257"/>
</dbReference>
<sequence length="98" mass="11009">MKRVEEALSELALRSSTAPSPEAFASVQPFCVDTMTFPEWVQFVFLPKLEGMLEGGEAMPPWCDVAPMAEEYFRNLEQDGSLLIEALRRLDELVTAAR</sequence>
<evidence type="ECO:0000259" key="2">
    <source>
        <dbReference type="Pfam" id="PF04287"/>
    </source>
</evidence>
<dbReference type="PANTHER" id="PTHR39586">
    <property type="entry name" value="CYTOPLASMIC PROTEIN-RELATED"/>
    <property type="match status" value="1"/>
</dbReference>
<dbReference type="OrthoDB" id="8794567at2"/>
<feature type="region of interest" description="Disordered" evidence="1">
    <location>
        <begin position="1"/>
        <end position="21"/>
    </location>
</feature>